<dbReference type="Pfam" id="PF00724">
    <property type="entry name" value="Oxidored_FMN"/>
    <property type="match status" value="1"/>
</dbReference>
<evidence type="ECO:0000313" key="8">
    <source>
        <dbReference type="Proteomes" id="UP001519924"/>
    </source>
</evidence>
<keyword evidence="4" id="KW-0521">NADP</keyword>
<protein>
    <submittedName>
        <fullName evidence="7">NADH:flavin oxidoreductase/NADH oxidase</fullName>
    </submittedName>
</protein>
<evidence type="ECO:0000256" key="1">
    <source>
        <dbReference type="ARBA" id="ARBA00001917"/>
    </source>
</evidence>
<comment type="cofactor">
    <cofactor evidence="1">
        <name>FMN</name>
        <dbReference type="ChEBI" id="CHEBI:58210"/>
    </cofactor>
</comment>
<evidence type="ECO:0000259" key="6">
    <source>
        <dbReference type="Pfam" id="PF00724"/>
    </source>
</evidence>
<evidence type="ECO:0000256" key="3">
    <source>
        <dbReference type="ARBA" id="ARBA00022643"/>
    </source>
</evidence>
<keyword evidence="3" id="KW-0288">FMN</keyword>
<sequence length="373" mass="39807">MTTDLFSPLTLRGVTFPNRIGISPMCQYCCGPDGKPTEWHFAHLVSRAQGGAGLVCVEATAVTPEGRISPGDVGLWEDGQIAAHARLAAAIAALGAVPGIQLAHAGRKGGRYAPWEEGRDKRNQWTALGPSALAFDYFDPPRAMTEAEIEGVIAAFAAAARRAVAAGYRYVEVHAAHGYLLHSFCSPLSNARTDRWGGDFEGRTRIVREVARAVRAALPQEAALGVRVSHTDWVAGGWDTPETVELAGLLKREGVDLIDVSSGGLSPEQRIPLGPGYQVPGAEAVRRGAGIPVAAVGMITEPEQAQAILAEGKADLILLARAVLRDPYWPLRAAAALGRMEALRTPPQYDRGWNALGRTRIDRAIARPMRPLG</sequence>
<evidence type="ECO:0000256" key="5">
    <source>
        <dbReference type="ARBA" id="ARBA00023002"/>
    </source>
</evidence>
<evidence type="ECO:0000313" key="7">
    <source>
        <dbReference type="EMBL" id="MBW8268365.1"/>
    </source>
</evidence>
<evidence type="ECO:0000256" key="2">
    <source>
        <dbReference type="ARBA" id="ARBA00022630"/>
    </source>
</evidence>
<comment type="caution">
    <text evidence="7">The sequence shown here is derived from an EMBL/GenBank/DDBJ whole genome shotgun (WGS) entry which is preliminary data.</text>
</comment>
<dbReference type="InterPro" id="IPR013785">
    <property type="entry name" value="Aldolase_TIM"/>
</dbReference>
<dbReference type="InterPro" id="IPR044152">
    <property type="entry name" value="YqjM-like"/>
</dbReference>
<dbReference type="CDD" id="cd02932">
    <property type="entry name" value="OYE_YqiM_FMN"/>
    <property type="match status" value="1"/>
</dbReference>
<dbReference type="PANTHER" id="PTHR43303:SF4">
    <property type="entry name" value="NADPH DEHYDROGENASE C23G7.10C-RELATED"/>
    <property type="match status" value="1"/>
</dbReference>
<keyword evidence="8" id="KW-1185">Reference proteome</keyword>
<keyword evidence="2" id="KW-0285">Flavoprotein</keyword>
<dbReference type="PANTHER" id="PTHR43303">
    <property type="entry name" value="NADPH DEHYDROGENASE C23G7.10C-RELATED"/>
    <property type="match status" value="1"/>
</dbReference>
<dbReference type="Proteomes" id="UP001519924">
    <property type="component" value="Unassembled WGS sequence"/>
</dbReference>
<organism evidence="7 8">
    <name type="scientific">Caldovatus aquaticus</name>
    <dbReference type="NCBI Taxonomy" id="2865671"/>
    <lineage>
        <taxon>Bacteria</taxon>
        <taxon>Pseudomonadati</taxon>
        <taxon>Pseudomonadota</taxon>
        <taxon>Alphaproteobacteria</taxon>
        <taxon>Acetobacterales</taxon>
        <taxon>Roseomonadaceae</taxon>
        <taxon>Caldovatus</taxon>
    </lineage>
</organism>
<dbReference type="RefSeq" id="WP_220115864.1">
    <property type="nucleotide sequence ID" value="NZ_JAHZUY010000003.1"/>
</dbReference>
<dbReference type="InterPro" id="IPR001155">
    <property type="entry name" value="OxRdtase_FMN_N"/>
</dbReference>
<dbReference type="SUPFAM" id="SSF51395">
    <property type="entry name" value="FMN-linked oxidoreductases"/>
    <property type="match status" value="1"/>
</dbReference>
<gene>
    <name evidence="7" type="ORF">K1J50_02585</name>
</gene>
<feature type="domain" description="NADH:flavin oxidoreductase/NADH oxidase N-terminal" evidence="6">
    <location>
        <begin position="4"/>
        <end position="335"/>
    </location>
</feature>
<keyword evidence="5" id="KW-0560">Oxidoreductase</keyword>
<name>A0ABS7EYC7_9PROT</name>
<proteinExistence type="predicted"/>
<accession>A0ABS7EYC7</accession>
<reference evidence="7 8" key="1">
    <citation type="submission" date="2021-08" db="EMBL/GenBank/DDBJ databases">
        <title>Caldovatus sediminis gen. nov., sp. nov., a moderately thermophilic bacterium isolated from a hot spring.</title>
        <authorList>
            <person name="Hu C.-J."/>
            <person name="Li W.-J."/>
            <person name="Xian W.-D."/>
        </authorList>
    </citation>
    <scope>NUCLEOTIDE SEQUENCE [LARGE SCALE GENOMIC DNA]</scope>
    <source>
        <strain evidence="7 8">SYSU G05006</strain>
    </source>
</reference>
<dbReference type="Gene3D" id="3.20.20.70">
    <property type="entry name" value="Aldolase class I"/>
    <property type="match status" value="1"/>
</dbReference>
<dbReference type="EMBL" id="JAHZUY010000003">
    <property type="protein sequence ID" value="MBW8268365.1"/>
    <property type="molecule type" value="Genomic_DNA"/>
</dbReference>
<evidence type="ECO:0000256" key="4">
    <source>
        <dbReference type="ARBA" id="ARBA00022857"/>
    </source>
</evidence>